<comment type="subcellular location">
    <subcellularLocation>
        <location evidence="3">Cell outer membrane</location>
    </subcellularLocation>
</comment>
<dbReference type="InterPro" id="IPR038591">
    <property type="entry name" value="NolW-like_sf"/>
</dbReference>
<name>A0A9E8KNI5_9ALTE</name>
<dbReference type="GO" id="GO:0009306">
    <property type="term" value="P:protein secretion"/>
    <property type="evidence" value="ECO:0007669"/>
    <property type="project" value="InterPro"/>
</dbReference>
<dbReference type="GO" id="GO:0009279">
    <property type="term" value="C:cell outer membrane"/>
    <property type="evidence" value="ECO:0007669"/>
    <property type="project" value="UniProtKB-SubCell"/>
</dbReference>
<evidence type="ECO:0000313" key="7">
    <source>
        <dbReference type="EMBL" id="UZW74378.1"/>
    </source>
</evidence>
<evidence type="ECO:0000313" key="8">
    <source>
        <dbReference type="Proteomes" id="UP001164472"/>
    </source>
</evidence>
<dbReference type="Pfam" id="PF00263">
    <property type="entry name" value="Secretin"/>
    <property type="match status" value="1"/>
</dbReference>
<evidence type="ECO:0008006" key="9">
    <source>
        <dbReference type="Google" id="ProtNLM"/>
    </source>
</evidence>
<dbReference type="Pfam" id="PF03958">
    <property type="entry name" value="Secretin_N"/>
    <property type="match status" value="1"/>
</dbReference>
<accession>A0A9E8KNI5</accession>
<dbReference type="AlphaFoldDB" id="A0A9E8KNI5"/>
<feature type="domain" description="Type II/III secretion system secretin-like" evidence="5">
    <location>
        <begin position="145"/>
        <end position="250"/>
    </location>
</feature>
<evidence type="ECO:0000256" key="2">
    <source>
        <dbReference type="RuleBase" id="RU004003"/>
    </source>
</evidence>
<evidence type="ECO:0000259" key="5">
    <source>
        <dbReference type="Pfam" id="PF00263"/>
    </source>
</evidence>
<comment type="similarity">
    <text evidence="2">Belongs to the bacterial secretin family.</text>
</comment>
<keyword evidence="3" id="KW-0813">Transport</keyword>
<protein>
    <recommendedName>
        <fullName evidence="9">NolW-like domain-containing protein</fullName>
    </recommendedName>
</protein>
<keyword evidence="1" id="KW-0732">Signal</keyword>
<feature type="domain" description="NolW-like" evidence="6">
    <location>
        <begin position="34"/>
        <end position="94"/>
    </location>
</feature>
<organism evidence="7 8">
    <name type="scientific">Alkalimarinus sediminis</name>
    <dbReference type="NCBI Taxonomy" id="1632866"/>
    <lineage>
        <taxon>Bacteria</taxon>
        <taxon>Pseudomonadati</taxon>
        <taxon>Pseudomonadota</taxon>
        <taxon>Gammaproteobacteria</taxon>
        <taxon>Alteromonadales</taxon>
        <taxon>Alteromonadaceae</taxon>
        <taxon>Alkalimarinus</taxon>
    </lineage>
</organism>
<dbReference type="EMBL" id="CP101527">
    <property type="protein sequence ID" value="UZW74378.1"/>
    <property type="molecule type" value="Genomic_DNA"/>
</dbReference>
<dbReference type="InterPro" id="IPR005644">
    <property type="entry name" value="NolW-like"/>
</dbReference>
<dbReference type="Gene3D" id="3.30.1370.120">
    <property type="match status" value="1"/>
</dbReference>
<reference evidence="7" key="1">
    <citation type="submission" date="2022-07" db="EMBL/GenBank/DDBJ databases">
        <title>Alkalimarinus sp. nov., isolated from gut of a Alitta virens.</title>
        <authorList>
            <person name="Yang A.I."/>
            <person name="Shin N.-R."/>
        </authorList>
    </citation>
    <scope>NUCLEOTIDE SEQUENCE</scope>
    <source>
        <strain evidence="7">FA028</strain>
    </source>
</reference>
<evidence type="ECO:0000256" key="1">
    <source>
        <dbReference type="ARBA" id="ARBA00022729"/>
    </source>
</evidence>
<feature type="compositionally biased region" description="Low complexity" evidence="4">
    <location>
        <begin position="107"/>
        <end position="131"/>
    </location>
</feature>
<evidence type="ECO:0000256" key="3">
    <source>
        <dbReference type="RuleBase" id="RU004004"/>
    </source>
</evidence>
<dbReference type="InterPro" id="IPR004846">
    <property type="entry name" value="T2SS/T3SS_dom"/>
</dbReference>
<proteinExistence type="inferred from homology"/>
<gene>
    <name evidence="7" type="ORF">NNL22_15340</name>
</gene>
<sequence length="276" mass="30377">MTTGSIITEKYTLTKVAILVLLLSLNQATFAQSVEVVPIQYRSAEEVASQIKALYPEQQVRVVGRHQQLTIRADEQIIDEIKQLVATMDTAPHQFLISVAGDSNGQHNSSGVSGSISSSTHSSSNNNNVTVKTHKKSYKTRGTGSQAIRVLEGHSAYISAGQKKPVRDRRLVNGQWVSDVDYIDMTSGFYVEPRLIGNGQVELKIRTQQNQASKLNHNEINTATTDSVQIVRLGEWSNIGGTYQDSRSNNSGISYSTQRQSIDNQSLTIKVDLVEN</sequence>
<feature type="region of interest" description="Disordered" evidence="4">
    <location>
        <begin position="106"/>
        <end position="143"/>
    </location>
</feature>
<dbReference type="RefSeq" id="WP_251812911.1">
    <property type="nucleotide sequence ID" value="NZ_CP101527.1"/>
</dbReference>
<evidence type="ECO:0000256" key="4">
    <source>
        <dbReference type="SAM" id="MobiDB-lite"/>
    </source>
</evidence>
<dbReference type="Proteomes" id="UP001164472">
    <property type="component" value="Chromosome"/>
</dbReference>
<evidence type="ECO:0000259" key="6">
    <source>
        <dbReference type="Pfam" id="PF03958"/>
    </source>
</evidence>
<keyword evidence="8" id="KW-1185">Reference proteome</keyword>
<dbReference type="KEGG" id="asem:NNL22_15340"/>